<feature type="region of interest" description="Disordered" evidence="1">
    <location>
        <begin position="51"/>
        <end position="94"/>
    </location>
</feature>
<evidence type="ECO:0000313" key="2">
    <source>
        <dbReference type="EMBL" id="MPC47189.1"/>
    </source>
</evidence>
<proteinExistence type="predicted"/>
<feature type="compositionally biased region" description="Polar residues" evidence="1">
    <location>
        <begin position="51"/>
        <end position="62"/>
    </location>
</feature>
<reference evidence="2 3" key="1">
    <citation type="submission" date="2019-05" db="EMBL/GenBank/DDBJ databases">
        <title>Another draft genome of Portunus trituberculatus and its Hox gene families provides insights of decapod evolution.</title>
        <authorList>
            <person name="Jeong J.-H."/>
            <person name="Song I."/>
            <person name="Kim S."/>
            <person name="Choi T."/>
            <person name="Kim D."/>
            <person name="Ryu S."/>
            <person name="Kim W."/>
        </authorList>
    </citation>
    <scope>NUCLEOTIDE SEQUENCE [LARGE SCALE GENOMIC DNA]</scope>
    <source>
        <tissue evidence="2">Muscle</tissue>
    </source>
</reference>
<comment type="caution">
    <text evidence="2">The sequence shown here is derived from an EMBL/GenBank/DDBJ whole genome shotgun (WGS) entry which is preliminary data.</text>
</comment>
<organism evidence="2 3">
    <name type="scientific">Portunus trituberculatus</name>
    <name type="common">Swimming crab</name>
    <name type="synonym">Neptunus trituberculatus</name>
    <dbReference type="NCBI Taxonomy" id="210409"/>
    <lineage>
        <taxon>Eukaryota</taxon>
        <taxon>Metazoa</taxon>
        <taxon>Ecdysozoa</taxon>
        <taxon>Arthropoda</taxon>
        <taxon>Crustacea</taxon>
        <taxon>Multicrustacea</taxon>
        <taxon>Malacostraca</taxon>
        <taxon>Eumalacostraca</taxon>
        <taxon>Eucarida</taxon>
        <taxon>Decapoda</taxon>
        <taxon>Pleocyemata</taxon>
        <taxon>Brachyura</taxon>
        <taxon>Eubrachyura</taxon>
        <taxon>Portunoidea</taxon>
        <taxon>Portunidae</taxon>
        <taxon>Portuninae</taxon>
        <taxon>Portunus</taxon>
    </lineage>
</organism>
<keyword evidence="3" id="KW-1185">Reference proteome</keyword>
<feature type="compositionally biased region" description="Basic residues" evidence="1">
    <location>
        <begin position="81"/>
        <end position="94"/>
    </location>
</feature>
<accession>A0A5B7FPJ1</accession>
<dbReference type="Proteomes" id="UP000324222">
    <property type="component" value="Unassembled WGS sequence"/>
</dbReference>
<protein>
    <submittedName>
        <fullName evidence="2">Uncharacterized protein</fullName>
    </submittedName>
</protein>
<evidence type="ECO:0000313" key="3">
    <source>
        <dbReference type="Proteomes" id="UP000324222"/>
    </source>
</evidence>
<dbReference type="EMBL" id="VSRR010007602">
    <property type="protein sequence ID" value="MPC47189.1"/>
    <property type="molecule type" value="Genomic_DNA"/>
</dbReference>
<name>A0A5B7FPJ1_PORTR</name>
<evidence type="ECO:0000256" key="1">
    <source>
        <dbReference type="SAM" id="MobiDB-lite"/>
    </source>
</evidence>
<dbReference type="AlphaFoldDB" id="A0A5B7FPJ1"/>
<sequence length="144" mass="15652">MSITSLPSPPLSSSPPIIGDGGGVHEFGRCLWRQHSISDDVLATVISANDASSERNNNNSSVHKAIIPRTNIPLPSSPTAPHHHQQKERKRKRREIIKEYGKKELIGMTWSLSGYVRGMSGYFDSRGGAGWDEAGRYGGGDALV</sequence>
<gene>
    <name evidence="2" type="ORF">E2C01_040926</name>
</gene>